<keyword evidence="4" id="KW-1185">Reference proteome</keyword>
<organism evidence="3 4">
    <name type="scientific">Candidatus [Bacteroides] periocalifornicus</name>
    <dbReference type="NCBI Taxonomy" id="1702214"/>
    <lineage>
        <taxon>Bacteria</taxon>
        <taxon>Pseudomonadati</taxon>
        <taxon>Bacteroidota</taxon>
    </lineage>
</organism>
<accession>A0A0Q4B9A1</accession>
<dbReference type="PATRIC" id="fig|1702214.3.peg.1845"/>
<dbReference type="Proteomes" id="UP000054172">
    <property type="component" value="Unassembled WGS sequence"/>
</dbReference>
<gene>
    <name evidence="3" type="ORF">AL399_04665</name>
</gene>
<dbReference type="AlphaFoldDB" id="A0A0Q4B9A1"/>
<evidence type="ECO:0000313" key="3">
    <source>
        <dbReference type="EMBL" id="KQM08950.1"/>
    </source>
</evidence>
<proteinExistence type="predicted"/>
<dbReference type="EMBL" id="LIIK01000017">
    <property type="protein sequence ID" value="KQM08950.1"/>
    <property type="molecule type" value="Genomic_DNA"/>
</dbReference>
<evidence type="ECO:0000259" key="2">
    <source>
        <dbReference type="Pfam" id="PF13568"/>
    </source>
</evidence>
<reference evidence="3" key="1">
    <citation type="submission" date="2015-08" db="EMBL/GenBank/DDBJ databases">
        <title>Candidatus Bacteriodes Periocalifornicus.</title>
        <authorList>
            <person name="McLean J.S."/>
            <person name="Kelley S."/>
        </authorList>
    </citation>
    <scope>NUCLEOTIDE SEQUENCE [LARGE SCALE GENOMIC DNA]</scope>
    <source>
        <strain evidence="3">12B</strain>
    </source>
</reference>
<feature type="domain" description="Outer membrane protein beta-barrel" evidence="2">
    <location>
        <begin position="2"/>
        <end position="161"/>
    </location>
</feature>
<dbReference type="InterPro" id="IPR025665">
    <property type="entry name" value="Beta-barrel_OMP_2"/>
</dbReference>
<feature type="transmembrane region" description="Helical" evidence="1">
    <location>
        <begin position="131"/>
        <end position="155"/>
    </location>
</feature>
<keyword evidence="1" id="KW-0812">Transmembrane</keyword>
<protein>
    <recommendedName>
        <fullName evidence="2">Outer membrane protein beta-barrel domain-containing protein</fullName>
    </recommendedName>
</protein>
<comment type="caution">
    <text evidence="3">The sequence shown here is derived from an EMBL/GenBank/DDBJ whole genome shotgun (WGS) entry which is preliminary data.</text>
</comment>
<evidence type="ECO:0000313" key="4">
    <source>
        <dbReference type="Proteomes" id="UP000054172"/>
    </source>
</evidence>
<keyword evidence="1" id="KW-0472">Membrane</keyword>
<sequence length="199" mass="22421">MSFGVRGGVGQSSVSFRPYQQGQSGRAFDVGMFVRLRGDMPLAMQVEFGYMRTGYTTREFTARYGMPEDWLGKDLQVTQHWATLPVMGDFAYSIGWFGFRVFGGAMVDYLLGETLQAEGARLAPKLYEGLYHRLGMGVLGGGGLGAVLPIGTIMLEYRGFYRFTNLYRRARTPMQEETRQGLRGQMLSLSYYYTLELGR</sequence>
<evidence type="ECO:0000256" key="1">
    <source>
        <dbReference type="SAM" id="Phobius"/>
    </source>
</evidence>
<name>A0A0Q4B9A1_9BACT</name>
<keyword evidence="1" id="KW-1133">Transmembrane helix</keyword>
<dbReference type="Pfam" id="PF13568">
    <property type="entry name" value="OMP_b-brl_2"/>
    <property type="match status" value="1"/>
</dbReference>